<comment type="caution">
    <text evidence="7">The sequence shown here is derived from an EMBL/GenBank/DDBJ whole genome shotgun (WGS) entry which is preliminary data.</text>
</comment>
<dbReference type="UniPathway" id="UPA00148"/>
<proteinExistence type="predicted"/>
<dbReference type="Proteomes" id="UP000886043">
    <property type="component" value="Unassembled WGS sequence"/>
</dbReference>
<reference evidence="7" key="1">
    <citation type="journal article" date="2020" name="mSystems">
        <title>Genome- and Community-Level Interaction Insights into Carbon Utilization and Element Cycling Functions of Hydrothermarchaeota in Hydrothermal Sediment.</title>
        <authorList>
            <person name="Zhou Z."/>
            <person name="Liu Y."/>
            <person name="Xu W."/>
            <person name="Pan J."/>
            <person name="Luo Z.H."/>
            <person name="Li M."/>
        </authorList>
    </citation>
    <scope>NUCLEOTIDE SEQUENCE [LARGE SCALE GENOMIC DNA]</scope>
    <source>
        <strain evidence="7">HyVt-483</strain>
    </source>
</reference>
<keyword evidence="3" id="KW-0489">Methyltransferase</keyword>
<dbReference type="NCBIfam" id="TIGR02469">
    <property type="entry name" value="CbiT"/>
    <property type="match status" value="1"/>
</dbReference>
<organism evidence="7">
    <name type="scientific">Thermosulfurimonas dismutans</name>
    <dbReference type="NCBI Taxonomy" id="999894"/>
    <lineage>
        <taxon>Bacteria</taxon>
        <taxon>Pseudomonadati</taxon>
        <taxon>Thermodesulfobacteriota</taxon>
        <taxon>Thermodesulfobacteria</taxon>
        <taxon>Thermodesulfobacteriales</taxon>
        <taxon>Thermodesulfobacteriaceae</taxon>
        <taxon>Thermosulfurimonas</taxon>
    </lineage>
</organism>
<dbReference type="InterPro" id="IPR014777">
    <property type="entry name" value="4pyrrole_Mease_sub1"/>
</dbReference>
<gene>
    <name evidence="7" type="primary">cbiE</name>
    <name evidence="7" type="ORF">ENJ40_06075</name>
</gene>
<dbReference type="PANTHER" id="PTHR43182">
    <property type="entry name" value="COBALT-PRECORRIN-6B C(15)-METHYLTRANSFERASE (DECARBOXYLATING)"/>
    <property type="match status" value="1"/>
</dbReference>
<dbReference type="GO" id="GO:0032259">
    <property type="term" value="P:methylation"/>
    <property type="evidence" value="ECO:0007669"/>
    <property type="project" value="UniProtKB-KW"/>
</dbReference>
<dbReference type="InterPro" id="IPR035996">
    <property type="entry name" value="4pyrrol_Methylase_sf"/>
</dbReference>
<evidence type="ECO:0000256" key="5">
    <source>
        <dbReference type="ARBA" id="ARBA00022691"/>
    </source>
</evidence>
<dbReference type="SUPFAM" id="SSF53335">
    <property type="entry name" value="S-adenosyl-L-methionine-dependent methyltransferases"/>
    <property type="match status" value="1"/>
</dbReference>
<dbReference type="NCBIfam" id="TIGR02467">
    <property type="entry name" value="CbiE"/>
    <property type="match status" value="1"/>
</dbReference>
<dbReference type="AlphaFoldDB" id="A0A7C3CYI8"/>
<dbReference type="InterPro" id="IPR006365">
    <property type="entry name" value="Cbl_synth_CobL"/>
</dbReference>
<comment type="pathway">
    <text evidence="1">Cofactor biosynthesis; adenosylcobalamin biosynthesis.</text>
</comment>
<dbReference type="InterPro" id="IPR000878">
    <property type="entry name" value="4pyrrol_Mease"/>
</dbReference>
<dbReference type="InterPro" id="IPR014776">
    <property type="entry name" value="4pyrrole_Mease_sub2"/>
</dbReference>
<dbReference type="Gene3D" id="3.30.950.10">
    <property type="entry name" value="Methyltransferase, Cobalt-precorrin-4 Transmethylase, Domain 2"/>
    <property type="match status" value="1"/>
</dbReference>
<evidence type="ECO:0000256" key="3">
    <source>
        <dbReference type="ARBA" id="ARBA00022603"/>
    </source>
</evidence>
<dbReference type="CDD" id="cd02440">
    <property type="entry name" value="AdoMet_MTases"/>
    <property type="match status" value="1"/>
</dbReference>
<protein>
    <submittedName>
        <fullName evidence="7">Precorrin-6y C5,15-methyltransferase (Decarboxylating) subunit CbiE</fullName>
    </submittedName>
</protein>
<sequence>MRTDMALSGRNFKVYVIGFSQGTLAPGAEEAFSAASRILASENLLPPLRNLLPPSEEKRLFPYRRFSEALTFLEAAKKQGLCVAFIVSGDPLLFGAGRVLLERFGPEVVEILPAISFPQLAFSRFKLPWEDFFFLSLHGGDKTPRKFSLSDLPGLLRRHGKLCVLTDKKCGPREIAAYLAPRVPEEDLRFLVAERLGLSGERLREWKLREAERETFASPNLVLLIYQGPGLVRGFGLSSTEILHPRGLITKDEARAVVLHRLRLPERGVLWDVGAGAGGVSTEAARSHPLLRVFSVERNPQRRNYLLENRRRFGLLNLEVIAGEAPEALRDLPAPDRIFIGGSGGRLAEILEFCTSLEFSGPLVLTLVSLENLSRAGEILSRQGFDLEVAQISVFRSRRLSGHTLLSPENPVFVLRAERRVARKGDEG</sequence>
<keyword evidence="4" id="KW-0808">Transferase</keyword>
<accession>A0A7C3CYI8</accession>
<dbReference type="CDD" id="cd11644">
    <property type="entry name" value="Precorrin-6Y-MT"/>
    <property type="match status" value="1"/>
</dbReference>
<evidence type="ECO:0000259" key="6">
    <source>
        <dbReference type="Pfam" id="PF00590"/>
    </source>
</evidence>
<name>A0A7C3CYI8_9BACT</name>
<evidence type="ECO:0000256" key="2">
    <source>
        <dbReference type="ARBA" id="ARBA00022573"/>
    </source>
</evidence>
<evidence type="ECO:0000256" key="4">
    <source>
        <dbReference type="ARBA" id="ARBA00022679"/>
    </source>
</evidence>
<keyword evidence="2" id="KW-0169">Cobalamin biosynthesis</keyword>
<keyword evidence="5" id="KW-0949">S-adenosyl-L-methionine</keyword>
<dbReference type="InterPro" id="IPR012818">
    <property type="entry name" value="CbiE"/>
</dbReference>
<evidence type="ECO:0000313" key="7">
    <source>
        <dbReference type="EMBL" id="HFC98008.1"/>
    </source>
</evidence>
<dbReference type="PANTHER" id="PTHR43182:SF1">
    <property type="entry name" value="COBALT-PRECORRIN-7 C(5)-METHYLTRANSFERASE"/>
    <property type="match status" value="1"/>
</dbReference>
<feature type="domain" description="Tetrapyrrole methylase" evidence="6">
    <location>
        <begin position="14"/>
        <end position="211"/>
    </location>
</feature>
<dbReference type="PIRSF" id="PIRSF036428">
    <property type="entry name" value="CobL"/>
    <property type="match status" value="1"/>
</dbReference>
<dbReference type="GO" id="GO:0008276">
    <property type="term" value="F:protein methyltransferase activity"/>
    <property type="evidence" value="ECO:0007669"/>
    <property type="project" value="InterPro"/>
</dbReference>
<dbReference type="InterPro" id="IPR014008">
    <property type="entry name" value="Cbl_synth_MTase_CbiT"/>
</dbReference>
<dbReference type="InterPro" id="IPR050714">
    <property type="entry name" value="Cobalamin_biosynth_MTase"/>
</dbReference>
<dbReference type="Pfam" id="PF00590">
    <property type="entry name" value="TP_methylase"/>
    <property type="match status" value="1"/>
</dbReference>
<dbReference type="InterPro" id="IPR029063">
    <property type="entry name" value="SAM-dependent_MTases_sf"/>
</dbReference>
<dbReference type="EMBL" id="DRMH01000078">
    <property type="protein sequence ID" value="HFC98008.1"/>
    <property type="molecule type" value="Genomic_DNA"/>
</dbReference>
<evidence type="ECO:0000256" key="1">
    <source>
        <dbReference type="ARBA" id="ARBA00004953"/>
    </source>
</evidence>
<dbReference type="Gene3D" id="3.40.1010.10">
    <property type="entry name" value="Cobalt-precorrin-4 Transmethylase, Domain 1"/>
    <property type="match status" value="1"/>
</dbReference>
<dbReference type="SUPFAM" id="SSF53790">
    <property type="entry name" value="Tetrapyrrole methylase"/>
    <property type="match status" value="1"/>
</dbReference>
<dbReference type="Gene3D" id="3.40.50.150">
    <property type="entry name" value="Vaccinia Virus protein VP39"/>
    <property type="match status" value="1"/>
</dbReference>
<dbReference type="GO" id="GO:0009236">
    <property type="term" value="P:cobalamin biosynthetic process"/>
    <property type="evidence" value="ECO:0007669"/>
    <property type="project" value="UniProtKB-UniPathway"/>
</dbReference>